<dbReference type="InterPro" id="IPR050109">
    <property type="entry name" value="HTH-type_TetR-like_transc_reg"/>
</dbReference>
<dbReference type="SUPFAM" id="SSF46689">
    <property type="entry name" value="Homeodomain-like"/>
    <property type="match status" value="1"/>
</dbReference>
<keyword evidence="1" id="KW-0805">Transcription regulation</keyword>
<dbReference type="PANTHER" id="PTHR30055">
    <property type="entry name" value="HTH-TYPE TRANSCRIPTIONAL REGULATOR RUTR"/>
    <property type="match status" value="1"/>
</dbReference>
<dbReference type="RefSeq" id="WP_231488198.1">
    <property type="nucleotide sequence ID" value="NZ_BAAAZO010000014.1"/>
</dbReference>
<dbReference type="PRINTS" id="PR00455">
    <property type="entry name" value="HTHTETR"/>
</dbReference>
<dbReference type="InterPro" id="IPR009057">
    <property type="entry name" value="Homeodomain-like_sf"/>
</dbReference>
<sequence length="193" mass="21200">MSETPPPRRVRADAQRNVDLLLEAATEVFAESGVDAPVREIAVRAGVGVGTLYRHFPQRSDLIVAVFKTEVDACAEVAPVLAAQHDPLEALIRWLMRFTRFIITKRGLASALQSGDPAFEQLPGYFDTRFSPVLGELLKTAETAGEINADDVEPIDLLRAVANLSLPSAEDPDHTLRMVRLLIDGLRFSALRQ</sequence>
<keyword evidence="7" id="KW-1185">Reference proteome</keyword>
<dbReference type="SUPFAM" id="SSF48498">
    <property type="entry name" value="Tetracyclin repressor-like, C-terminal domain"/>
    <property type="match status" value="1"/>
</dbReference>
<dbReference type="EMBL" id="BAAAZO010000014">
    <property type="protein sequence ID" value="GAA3640995.1"/>
    <property type="molecule type" value="Genomic_DNA"/>
</dbReference>
<dbReference type="PROSITE" id="PS50977">
    <property type="entry name" value="HTH_TETR_2"/>
    <property type="match status" value="1"/>
</dbReference>
<evidence type="ECO:0000256" key="4">
    <source>
        <dbReference type="PROSITE-ProRule" id="PRU00335"/>
    </source>
</evidence>
<evidence type="ECO:0000256" key="3">
    <source>
        <dbReference type="ARBA" id="ARBA00023163"/>
    </source>
</evidence>
<feature type="DNA-binding region" description="H-T-H motif" evidence="4">
    <location>
        <begin position="37"/>
        <end position="56"/>
    </location>
</feature>
<dbReference type="Pfam" id="PF00440">
    <property type="entry name" value="TetR_N"/>
    <property type="match status" value="1"/>
</dbReference>
<dbReference type="InterPro" id="IPR036271">
    <property type="entry name" value="Tet_transcr_reg_TetR-rel_C_sf"/>
</dbReference>
<dbReference type="Proteomes" id="UP001501074">
    <property type="component" value="Unassembled WGS sequence"/>
</dbReference>
<proteinExistence type="predicted"/>
<evidence type="ECO:0000313" key="7">
    <source>
        <dbReference type="Proteomes" id="UP001501074"/>
    </source>
</evidence>
<evidence type="ECO:0000259" key="5">
    <source>
        <dbReference type="PROSITE" id="PS50977"/>
    </source>
</evidence>
<protein>
    <submittedName>
        <fullName evidence="6">TetR/AcrR family transcriptional regulator</fullName>
    </submittedName>
</protein>
<dbReference type="PANTHER" id="PTHR30055:SF234">
    <property type="entry name" value="HTH-TYPE TRANSCRIPTIONAL REGULATOR BETI"/>
    <property type="match status" value="1"/>
</dbReference>
<feature type="domain" description="HTH tetR-type" evidence="5">
    <location>
        <begin position="15"/>
        <end position="74"/>
    </location>
</feature>
<accession>A0ABP7AUI3</accession>
<reference evidence="7" key="1">
    <citation type="journal article" date="2019" name="Int. J. Syst. Evol. Microbiol.">
        <title>The Global Catalogue of Microorganisms (GCM) 10K type strain sequencing project: providing services to taxonomists for standard genome sequencing and annotation.</title>
        <authorList>
            <consortium name="The Broad Institute Genomics Platform"/>
            <consortium name="The Broad Institute Genome Sequencing Center for Infectious Disease"/>
            <person name="Wu L."/>
            <person name="Ma J."/>
        </authorList>
    </citation>
    <scope>NUCLEOTIDE SEQUENCE [LARGE SCALE GENOMIC DNA]</scope>
    <source>
        <strain evidence="7">JCM 16902</strain>
    </source>
</reference>
<evidence type="ECO:0000313" key="6">
    <source>
        <dbReference type="EMBL" id="GAA3640995.1"/>
    </source>
</evidence>
<organism evidence="6 7">
    <name type="scientific">Kineosporia mesophila</name>
    <dbReference type="NCBI Taxonomy" id="566012"/>
    <lineage>
        <taxon>Bacteria</taxon>
        <taxon>Bacillati</taxon>
        <taxon>Actinomycetota</taxon>
        <taxon>Actinomycetes</taxon>
        <taxon>Kineosporiales</taxon>
        <taxon>Kineosporiaceae</taxon>
        <taxon>Kineosporia</taxon>
    </lineage>
</organism>
<evidence type="ECO:0000256" key="2">
    <source>
        <dbReference type="ARBA" id="ARBA00023125"/>
    </source>
</evidence>
<evidence type="ECO:0000256" key="1">
    <source>
        <dbReference type="ARBA" id="ARBA00023015"/>
    </source>
</evidence>
<keyword evidence="2 4" id="KW-0238">DNA-binding</keyword>
<keyword evidence="3" id="KW-0804">Transcription</keyword>
<name>A0ABP7AUI3_9ACTN</name>
<dbReference type="InterPro" id="IPR049445">
    <property type="entry name" value="TetR_SbtR-like_C"/>
</dbReference>
<gene>
    <name evidence="6" type="ORF">GCM10022223_70300</name>
</gene>
<dbReference type="InterPro" id="IPR001647">
    <property type="entry name" value="HTH_TetR"/>
</dbReference>
<dbReference type="Gene3D" id="1.10.357.10">
    <property type="entry name" value="Tetracycline Repressor, domain 2"/>
    <property type="match status" value="1"/>
</dbReference>
<comment type="caution">
    <text evidence="6">The sequence shown here is derived from an EMBL/GenBank/DDBJ whole genome shotgun (WGS) entry which is preliminary data.</text>
</comment>
<dbReference type="Pfam" id="PF21597">
    <property type="entry name" value="TetR_C_43"/>
    <property type="match status" value="1"/>
</dbReference>